<name>A0A939CH98_9FIRM</name>
<sequence length="268" mass="31426">MSREEKLILPNLVKLICDEKEREIVPAYRTETGEYIVKGIDLYNALETKTAFTQWIKRRLRECDAIQNEDYQVCFLPNLAKDQRGRQKEEYIINLDTAKEMAMLERNEKGKQVRRYFIEVEKKYKQTGSVEKTLAQFIRQQTEFNQKMLSLMETQTPQIESQEPAQSTATNPFNPNKDLVKERLAKLNELVTEVQELHGLKRNMTLHFLYDTIAEDCDTNLNSYLTVYKTETGNKEASVLHVIAASDRFYEQALKNFDYAIKRKKVFG</sequence>
<dbReference type="AlphaFoldDB" id="A0A939CH98"/>
<dbReference type="Proteomes" id="UP000737612">
    <property type="component" value="Unassembled WGS sequence"/>
</dbReference>
<gene>
    <name evidence="2" type="ORF">JTJ23_02905</name>
</gene>
<dbReference type="PANTHER" id="PTHR36180:SF1">
    <property type="entry name" value="ANTA_ANTB ANTIREPRESSOR DOMAIN-CONTAINING PROTEIN"/>
    <property type="match status" value="1"/>
</dbReference>
<dbReference type="Pfam" id="PF08346">
    <property type="entry name" value="AntA"/>
    <property type="match status" value="1"/>
</dbReference>
<dbReference type="EMBL" id="JAFHBD010000009">
    <property type="protein sequence ID" value="MBN2952552.1"/>
    <property type="molecule type" value="Genomic_DNA"/>
</dbReference>
<evidence type="ECO:0000313" key="3">
    <source>
        <dbReference type="Proteomes" id="UP000737612"/>
    </source>
</evidence>
<proteinExistence type="predicted"/>
<comment type="caution">
    <text evidence="2">The sequence shown here is derived from an EMBL/GenBank/DDBJ whole genome shotgun (WGS) entry which is preliminary data.</text>
</comment>
<evidence type="ECO:0000313" key="2">
    <source>
        <dbReference type="EMBL" id="MBN2952552.1"/>
    </source>
</evidence>
<accession>A0A939CH98</accession>
<feature type="domain" description="AntA/AntB antirepressor" evidence="1">
    <location>
        <begin position="37"/>
        <end position="107"/>
    </location>
</feature>
<protein>
    <submittedName>
        <fullName evidence="2">AntA/AntB antirepressor family protein</fullName>
    </submittedName>
</protein>
<dbReference type="InterPro" id="IPR013557">
    <property type="entry name" value="AntA/B_antirep"/>
</dbReference>
<reference evidence="2" key="1">
    <citation type="submission" date="2021-02" db="EMBL/GenBank/DDBJ databases">
        <title>Metagenome-assembled genomes from human diarrheal sample B26.</title>
        <authorList>
            <person name="Ateba T.P."/>
            <person name="Alayande K.A."/>
            <person name="Mwanza M."/>
        </authorList>
    </citation>
    <scope>NUCLEOTIDE SEQUENCE</scope>
    <source>
        <strain evidence="2">06WH</strain>
    </source>
</reference>
<dbReference type="PANTHER" id="PTHR36180">
    <property type="entry name" value="DNA-BINDING PROTEIN-RELATED-RELATED"/>
    <property type="match status" value="1"/>
</dbReference>
<organism evidence="2 3">
    <name type="scientific">Fusicatenibacter saccharivorans</name>
    <dbReference type="NCBI Taxonomy" id="1150298"/>
    <lineage>
        <taxon>Bacteria</taxon>
        <taxon>Bacillati</taxon>
        <taxon>Bacillota</taxon>
        <taxon>Clostridia</taxon>
        <taxon>Lachnospirales</taxon>
        <taxon>Lachnospiraceae</taxon>
        <taxon>Fusicatenibacter</taxon>
    </lineage>
</organism>
<evidence type="ECO:0000259" key="1">
    <source>
        <dbReference type="Pfam" id="PF08346"/>
    </source>
</evidence>